<accession>A0A1H2PN30</accession>
<keyword evidence="6" id="KW-1185">Reference proteome</keyword>
<dbReference type="Pfam" id="PF00207">
    <property type="entry name" value="A2M"/>
    <property type="match status" value="1"/>
</dbReference>
<dbReference type="InterPro" id="IPR041246">
    <property type="entry name" value="Bact_MG10"/>
</dbReference>
<evidence type="ECO:0000259" key="3">
    <source>
        <dbReference type="SMART" id="SM01359"/>
    </source>
</evidence>
<dbReference type="PANTHER" id="PTHR40094">
    <property type="entry name" value="ALPHA-2-MACROGLOBULIN HOMOLOG"/>
    <property type="match status" value="1"/>
</dbReference>
<dbReference type="SMART" id="SM01360">
    <property type="entry name" value="A2M"/>
    <property type="match status" value="1"/>
</dbReference>
<feature type="domain" description="Alpha-2-macroglobulin" evidence="4">
    <location>
        <begin position="1321"/>
        <end position="1411"/>
    </location>
</feature>
<evidence type="ECO:0000259" key="4">
    <source>
        <dbReference type="SMART" id="SM01360"/>
    </source>
</evidence>
<name>A0A1H2PN30_9BURK</name>
<evidence type="ECO:0000313" key="5">
    <source>
        <dbReference type="EMBL" id="SDV47569.1"/>
    </source>
</evidence>
<dbReference type="PANTHER" id="PTHR40094:SF1">
    <property type="entry name" value="UBIQUITIN DOMAIN-CONTAINING PROTEIN"/>
    <property type="match status" value="1"/>
</dbReference>
<dbReference type="Pfam" id="PF11974">
    <property type="entry name" value="bMG3"/>
    <property type="match status" value="1"/>
</dbReference>
<feature type="region of interest" description="Disordered" evidence="2">
    <location>
        <begin position="1422"/>
        <end position="1449"/>
    </location>
</feature>
<comment type="similarity">
    <text evidence="1">Belongs to the protease inhibitor I39 (alpha-2-macroglobulin) family. Bacterial alpha-2-macroglobulin subfamily.</text>
</comment>
<dbReference type="Pfam" id="PF17973">
    <property type="entry name" value="bMG10"/>
    <property type="match status" value="1"/>
</dbReference>
<dbReference type="Proteomes" id="UP000243719">
    <property type="component" value="Unassembled WGS sequence"/>
</dbReference>
<dbReference type="InterPro" id="IPR051802">
    <property type="entry name" value="YfhM-like"/>
</dbReference>
<dbReference type="InterPro" id="IPR001599">
    <property type="entry name" value="Macroglobln_a2"/>
</dbReference>
<feature type="region of interest" description="Disordered" evidence="2">
    <location>
        <begin position="1"/>
        <end position="31"/>
    </location>
</feature>
<dbReference type="InterPro" id="IPR011625">
    <property type="entry name" value="A2M_N_BRD"/>
</dbReference>
<dbReference type="GO" id="GO:0004866">
    <property type="term" value="F:endopeptidase inhibitor activity"/>
    <property type="evidence" value="ECO:0007669"/>
    <property type="project" value="InterPro"/>
</dbReference>
<evidence type="ECO:0000313" key="6">
    <source>
        <dbReference type="Proteomes" id="UP000243719"/>
    </source>
</evidence>
<evidence type="ECO:0000256" key="2">
    <source>
        <dbReference type="SAM" id="MobiDB-lite"/>
    </source>
</evidence>
<feature type="region of interest" description="Disordered" evidence="2">
    <location>
        <begin position="847"/>
        <end position="884"/>
    </location>
</feature>
<dbReference type="Pfam" id="PF07703">
    <property type="entry name" value="A2M_BRD"/>
    <property type="match status" value="1"/>
</dbReference>
<organism evidence="5 6">
    <name type="scientific">Chitinasiproducens palmae</name>
    <dbReference type="NCBI Taxonomy" id="1770053"/>
    <lineage>
        <taxon>Bacteria</taxon>
        <taxon>Pseudomonadati</taxon>
        <taxon>Pseudomonadota</taxon>
        <taxon>Betaproteobacteria</taxon>
        <taxon>Burkholderiales</taxon>
        <taxon>Burkholderiaceae</taxon>
        <taxon>Chitinasiproducens</taxon>
    </lineage>
</organism>
<sequence>MHAEAGAGNRQIDDRHATRPRPVPSEAPPLQRANVSRRHAWLPRLLVAAGCLTSLLFATSAHAARIVRVTPEGEVGPVTQVTAVFDEAMVAFGSGDGAAPLTLSCSGAPTSATRGSGRWIDAKTWSFRFDQTLGPGARCELRPSAGLKSAAGQAVTGNTRYAFATGGPRVLALRPGGNVDEDQIFAARMNVPVTERSVQDNVFCEVDGIGERLPVKLVKGADRDAILRHLDVSGAGPDWITFSCQRRLPSGATVRLLWGAGLATAGGVSAGRPQQFERTVRAPLTASFSCERENARAACSPLRPMQLSFTANVPRATLESIVLQTPDGKRKPTVSDNDSPSTTITFPAPLPPDAALSIVLPAGLKDDAGRPLSNAGTFPLAVRTAAMPPLLKFSTGSFGILERFAEPGGTPMLPLTVRHIEADATFNAARVPAAGGALAQKRVDDDAAIIAWLGRLRHFDDDGTYVTEKRLNSIEPGLLARSPKAVRIRQEDGTELIDVRSLSLLANSAGVQRLNLPTSDPKQPRPFEVIGLPLKDAGFYVIEAASPRLGASLLADPRPMYVRTTALVTNLAVHLKQSREGSLVWVTTLDGARPVAGARIRVSSCDGQSLATGETGKDGTVTFNETFPRKWCQESGSSGVFVSARVNDPKTGPDMSFVLSDWDRGIEPWRFNVPTNENPQPSFVAHTVFDRPLFTPGETVSMKHFLRQQTGRGLAVDRQAQPAKAIVRHLGSDDSYELALTWRPDGTAVSTLPLPPQAKLGEYSVSLSDEGEGERGTEYDAGHFRVERVQLPVMQGKVAIGGAPLIAAQQADVSVQLNYLSGGGAAGLPVRVSALARPSSPDFDSRYPGFSFTPYRPPTADASVGGGDEGDDGSAGDGDAAARDGSAGRLIADKVALTLDRQGAGRLKLDHVPRSDELQELVVEADYADPNGQIATLRSQARVWPAGVVAAIRTPDWAAREGKITVQGLALDTRGEVKADVPLTIRAVSRRVISTRRRLVGGFYAYDNRTEIRELGDVCKGRSDSRGLLVCEAKLDATGDVTLIATADDADGRHSSASASVWVASRDEVWFGGDNTDRIDVLADKREYQPGETARFQVRMPFRAARALVTVEREGILHREVVELNGNDPTVQLKISPDWGPNVFVSVLVLRPRVREVPWYSLFTWGWKSPVEWARAFWYEGREYQAPNAFVDLSKPAFRVGVAEISVGLAPHRLQVTVTPDHADYPVRAKSSVKVRVTGPDGRPVPAGTTVAFAAVDQALLELKSNDSWALLDAMYQRRSLGVRTATAQMEVIGRRHFGRKAVPAGGGGGHTATRELFDTLLLWQPDVQLDANGEARITVPLSDALTSFKLVAVASQGADRFGTGAATIRSRQDLQLISGLPALVRSGDQYRAGFTLRNTTERAMEVKVTAHRSIVAADGKPADGKVGGGKAASSAAAPRVSTAPVADASDETLPVQVIKLAANSAAEVVWDVVAPARDTPAAAFDDTPVALAWRVEAEENGAAHARDAIAQRQLLAQSVPLTVRQATLTQLTPAGLSMPIASPREALPIGGSDNQPRGGVRVSLRAHLADSLPGVQRWLRRYPYSCLEQQTSRAIGMGDPDAFARIARSLPVYLDEDGLAAYFPPGEESRASGSEVLTAYLLDIASAASASDRAFTWPTEYSTRMLDGLERFVEGRLKRDHWAPRDDLGWRKLSAIEALSRYGRARPAMVESLSLDVPNLPTSALLDWYQITGRLKDLPDREQRHDEAGRVLRARLSLSGTRLDFTTSASDALWWLMSGDDVNAARLLEATADDAGWRDDMGRMALGLLGRQQQGAWATTNANAWGVVALQGFSRRFESTPVNGTTQASVDGRDAAAGRWGASDGPAPLLINWPKPAGAKATLNLRHDGTGQPWASVEGLAAVPLQRAVNAGYRIEKTVTLVQGEKTAALKGDLRRGDILRVQLNIDAQTPMTWVVVNDPVPAGAVILGSGLGRDSEIGANAAASSRDDSGAAPSYVERGQDGYRAYYAYLPKGKLTVTYTVRLNSIGRFALPPTRVEALYAPDVFGETPNAAMRVVAGAQ</sequence>
<evidence type="ECO:0008006" key="7">
    <source>
        <dbReference type="Google" id="ProtNLM"/>
    </source>
</evidence>
<dbReference type="OrthoDB" id="9767116at2"/>
<reference evidence="6" key="1">
    <citation type="submission" date="2016-09" db="EMBL/GenBank/DDBJ databases">
        <authorList>
            <person name="Varghese N."/>
            <person name="Submissions S."/>
        </authorList>
    </citation>
    <scope>NUCLEOTIDE SEQUENCE [LARGE SCALE GENOMIC DNA]</scope>
    <source>
        <strain evidence="6">JS23</strain>
    </source>
</reference>
<protein>
    <recommendedName>
        <fullName evidence="7">Alpha-2-macroglobulin</fullName>
    </recommendedName>
</protein>
<feature type="domain" description="Alpha-2-macroglobulin bait region" evidence="3">
    <location>
        <begin position="1079"/>
        <end position="1263"/>
    </location>
</feature>
<proteinExistence type="inferred from homology"/>
<gene>
    <name evidence="5" type="ORF">SAMN05216551_103108</name>
</gene>
<feature type="compositionally biased region" description="Low complexity" evidence="2">
    <location>
        <begin position="1432"/>
        <end position="1447"/>
    </location>
</feature>
<dbReference type="Pfam" id="PF01835">
    <property type="entry name" value="MG2"/>
    <property type="match status" value="1"/>
</dbReference>
<dbReference type="InterPro" id="IPR021868">
    <property type="entry name" value="Alpha_2_Macroglob_MG3"/>
</dbReference>
<dbReference type="SMART" id="SM01359">
    <property type="entry name" value="A2M_N_2"/>
    <property type="match status" value="1"/>
</dbReference>
<dbReference type="InterPro" id="IPR002890">
    <property type="entry name" value="MG2"/>
</dbReference>
<dbReference type="STRING" id="1770053.SAMN05216551_103108"/>
<dbReference type="EMBL" id="FNLO01000003">
    <property type="protein sequence ID" value="SDV47569.1"/>
    <property type="molecule type" value="Genomic_DNA"/>
</dbReference>
<dbReference type="Gene3D" id="2.60.40.1930">
    <property type="match status" value="1"/>
</dbReference>
<evidence type="ECO:0000256" key="1">
    <source>
        <dbReference type="ARBA" id="ARBA00010556"/>
    </source>
</evidence>